<feature type="signal peptide" evidence="1">
    <location>
        <begin position="1"/>
        <end position="16"/>
    </location>
</feature>
<organism evidence="2 3">
    <name type="scientific">Penicillium camemberti (strain FM 013)</name>
    <dbReference type="NCBI Taxonomy" id="1429867"/>
    <lineage>
        <taxon>Eukaryota</taxon>
        <taxon>Fungi</taxon>
        <taxon>Dikarya</taxon>
        <taxon>Ascomycota</taxon>
        <taxon>Pezizomycotina</taxon>
        <taxon>Eurotiomycetes</taxon>
        <taxon>Eurotiomycetidae</taxon>
        <taxon>Eurotiales</taxon>
        <taxon>Aspergillaceae</taxon>
        <taxon>Penicillium</taxon>
    </lineage>
</organism>
<evidence type="ECO:0000256" key="1">
    <source>
        <dbReference type="SAM" id="SignalP"/>
    </source>
</evidence>
<feature type="chain" id="PRO_5005195423" description="Malate dehydrogenase" evidence="1">
    <location>
        <begin position="17"/>
        <end position="252"/>
    </location>
</feature>
<dbReference type="Pfam" id="PF11937">
    <property type="entry name" value="DUF3455"/>
    <property type="match status" value="1"/>
</dbReference>
<keyword evidence="3" id="KW-1185">Reference proteome</keyword>
<accession>A0A0G4PF78</accession>
<dbReference type="PANTHER" id="PTHR35567:SF1">
    <property type="entry name" value="CONSERVED FUNGAL PROTEIN (AFU_ORTHOLOGUE AFUA_1G14230)"/>
    <property type="match status" value="1"/>
</dbReference>
<name>A0A0G4PF78_PENC3</name>
<evidence type="ECO:0000313" key="2">
    <source>
        <dbReference type="EMBL" id="CRL24920.1"/>
    </source>
</evidence>
<evidence type="ECO:0000313" key="3">
    <source>
        <dbReference type="Proteomes" id="UP000053732"/>
    </source>
</evidence>
<dbReference type="Proteomes" id="UP000053732">
    <property type="component" value="Unassembled WGS sequence"/>
</dbReference>
<keyword evidence="1" id="KW-0732">Signal</keyword>
<dbReference type="InterPro" id="IPR021851">
    <property type="entry name" value="DUF3455"/>
</dbReference>
<protein>
    <recommendedName>
        <fullName evidence="4">Malate dehydrogenase</fullName>
    </recommendedName>
</protein>
<evidence type="ECO:0008006" key="4">
    <source>
        <dbReference type="Google" id="ProtNLM"/>
    </source>
</evidence>
<dbReference type="Pfam" id="PF11693">
    <property type="entry name" value="DUF2990"/>
    <property type="match status" value="1"/>
</dbReference>
<reference evidence="2 3" key="1">
    <citation type="journal article" date="2014" name="Nat. Commun.">
        <title>Multiple recent horizontal transfers of a large genomic region in cheese making fungi.</title>
        <authorList>
            <person name="Cheeseman K."/>
            <person name="Ropars J."/>
            <person name="Renault P."/>
            <person name="Dupont J."/>
            <person name="Gouzy J."/>
            <person name="Branca A."/>
            <person name="Abraham A.L."/>
            <person name="Ceppi M."/>
            <person name="Conseiller E."/>
            <person name="Debuchy R."/>
            <person name="Malagnac F."/>
            <person name="Goarin A."/>
            <person name="Silar P."/>
            <person name="Lacoste S."/>
            <person name="Sallet E."/>
            <person name="Bensimon A."/>
            <person name="Giraud T."/>
            <person name="Brygoo Y."/>
        </authorList>
    </citation>
    <scope>NUCLEOTIDE SEQUENCE [LARGE SCALE GENOMIC DNA]</scope>
    <source>
        <strain evidence="3">FM 013</strain>
    </source>
</reference>
<dbReference type="PANTHER" id="PTHR35567">
    <property type="entry name" value="MALATE DEHYDROGENASE (AFU_ORTHOLOGUE AFUA_2G13800)"/>
    <property type="match status" value="1"/>
</dbReference>
<proteinExistence type="predicted"/>
<gene>
    <name evidence="2" type="ORF">PCAMFM013_S013g000163</name>
</gene>
<dbReference type="AlphaFoldDB" id="A0A0G4PF78"/>
<dbReference type="EMBL" id="HG793146">
    <property type="protein sequence ID" value="CRL24920.1"/>
    <property type="molecule type" value="Genomic_DNA"/>
</dbReference>
<sequence length="252" mass="26741">MRFAPLIICLAAISLAAPTNFLDAAYDWNDELADFYGKVSEYINTAKTNIKTPGACETSKIALPSYASGMTGPSGLKAKYVALGRGTQNYTCADSTSKSTPAATGAVARLYNATCVAANFPDILANLPNLAYTISLPTNEYASFPPANLDLLGHHFFFDATTPEFNLNTTPNKQDGIVMTKKGGSIDAPSGAVSGKYGAVPWLYLTTTDGTVGSYKSVYRVNTAAGSPPKTCEGMPTAFEMPYAANYYFFGE</sequence>
<dbReference type="InterPro" id="IPR021706">
    <property type="entry name" value="DUF2990"/>
</dbReference>